<dbReference type="GO" id="GO:0043386">
    <property type="term" value="P:mycotoxin biosynthetic process"/>
    <property type="evidence" value="ECO:0007669"/>
    <property type="project" value="UniProtKB-ARBA"/>
</dbReference>
<evidence type="ECO:0000313" key="11">
    <source>
        <dbReference type="EMBL" id="CAG8400237.1"/>
    </source>
</evidence>
<dbReference type="SUPFAM" id="SSF48264">
    <property type="entry name" value="Cytochrome P450"/>
    <property type="match status" value="1"/>
</dbReference>
<evidence type="ECO:0000256" key="10">
    <source>
        <dbReference type="SAM" id="Phobius"/>
    </source>
</evidence>
<accession>A0A9W4JLT6</accession>
<dbReference type="EMBL" id="CAJVPA010000206">
    <property type="protein sequence ID" value="CAG8400237.1"/>
    <property type="molecule type" value="Genomic_DNA"/>
</dbReference>
<dbReference type="GO" id="GO:0016705">
    <property type="term" value="F:oxidoreductase activity, acting on paired donors, with incorporation or reduction of molecular oxygen"/>
    <property type="evidence" value="ECO:0007669"/>
    <property type="project" value="InterPro"/>
</dbReference>
<evidence type="ECO:0000256" key="4">
    <source>
        <dbReference type="ARBA" id="ARBA00022723"/>
    </source>
</evidence>
<evidence type="ECO:0000256" key="7">
    <source>
        <dbReference type="ARBA" id="ARBA00023033"/>
    </source>
</evidence>
<dbReference type="GO" id="GO:0020037">
    <property type="term" value="F:heme binding"/>
    <property type="evidence" value="ECO:0007669"/>
    <property type="project" value="InterPro"/>
</dbReference>
<comment type="similarity">
    <text evidence="2 9">Belongs to the cytochrome P450 family.</text>
</comment>
<evidence type="ECO:0000256" key="5">
    <source>
        <dbReference type="ARBA" id="ARBA00023002"/>
    </source>
</evidence>
<keyword evidence="7 9" id="KW-0503">Monooxygenase</keyword>
<dbReference type="InterPro" id="IPR050121">
    <property type="entry name" value="Cytochrome_P450_monoxygenase"/>
</dbReference>
<organism evidence="11 12">
    <name type="scientific">Penicillium salamii</name>
    <dbReference type="NCBI Taxonomy" id="1612424"/>
    <lineage>
        <taxon>Eukaryota</taxon>
        <taxon>Fungi</taxon>
        <taxon>Dikarya</taxon>
        <taxon>Ascomycota</taxon>
        <taxon>Pezizomycotina</taxon>
        <taxon>Eurotiomycetes</taxon>
        <taxon>Eurotiomycetidae</taxon>
        <taxon>Eurotiales</taxon>
        <taxon>Aspergillaceae</taxon>
        <taxon>Penicillium</taxon>
    </lineage>
</organism>
<evidence type="ECO:0000256" key="3">
    <source>
        <dbReference type="ARBA" id="ARBA00022617"/>
    </source>
</evidence>
<dbReference type="PANTHER" id="PTHR24305:SF210">
    <property type="entry name" value="CYTOCHROME P450 MONOOXYGENASE ASQL-RELATED"/>
    <property type="match status" value="1"/>
</dbReference>
<dbReference type="InterPro" id="IPR002401">
    <property type="entry name" value="Cyt_P450_E_grp-I"/>
</dbReference>
<dbReference type="GO" id="GO:0005506">
    <property type="term" value="F:iron ion binding"/>
    <property type="evidence" value="ECO:0007669"/>
    <property type="project" value="InterPro"/>
</dbReference>
<dbReference type="OrthoDB" id="1470350at2759"/>
<comment type="cofactor">
    <cofactor evidence="1 8">
        <name>heme</name>
        <dbReference type="ChEBI" id="CHEBI:30413"/>
    </cofactor>
</comment>
<evidence type="ECO:0000256" key="2">
    <source>
        <dbReference type="ARBA" id="ARBA00010617"/>
    </source>
</evidence>
<dbReference type="InterPro" id="IPR017972">
    <property type="entry name" value="Cyt_P450_CS"/>
</dbReference>
<evidence type="ECO:0000256" key="6">
    <source>
        <dbReference type="ARBA" id="ARBA00023004"/>
    </source>
</evidence>
<dbReference type="PROSITE" id="PS00086">
    <property type="entry name" value="CYTOCHROME_P450"/>
    <property type="match status" value="1"/>
</dbReference>
<sequence>MELLEWLEIFGVLFLSFHICLAFYNVFLHPLRNYAGPKLDAASQLFYVYHMLKGDSCKYIASLHEKYGEIVRTGPNEVSYMTVSANKTIFGKATEDMAFEKNPAVYIQGSGAAQNILFANTREHPRFKKLMAPAFSEQAIKEQEPMIQEYTSLMINSLRENRSGEACYPDKDGVVNMGAWVNFIIFDILSSLSFGKPVGCLPAADYHPWAYVIFGAMKHSHFVQCAHRLKPYHSILQRLIPDDISAPYETHMENARKYLRDREQEKDVSRADFASFILKGMTEDELLDNINILATAGSETTATTISSVLYYLVHNPTSYQKLVDEIRSAYISEEEITFNSVSGLGYLKAVIQETFRIHPSVPVGLHRITPKSGSYIDGRWVPGGTWVSVALLAAYRSPRYWRRPEEFIPERWLGDPEFESDNRQIWAPFSIGPRKCVGINLAYLNMRLIIARLLWNFDLEARPDNVDPHEMKEYGVWQGLVPLNLKLCDVRAAK</sequence>
<dbReference type="Pfam" id="PF00067">
    <property type="entry name" value="p450"/>
    <property type="match status" value="1"/>
</dbReference>
<keyword evidence="3 8" id="KW-0349">Heme</keyword>
<comment type="caution">
    <text evidence="11">The sequence shown here is derived from an EMBL/GenBank/DDBJ whole genome shotgun (WGS) entry which is preliminary data.</text>
</comment>
<dbReference type="CDD" id="cd11058">
    <property type="entry name" value="CYP60B-like"/>
    <property type="match status" value="1"/>
</dbReference>
<gene>
    <name evidence="11" type="ORF">PSALAMII_LOCUS8021</name>
</gene>
<keyword evidence="10" id="KW-0472">Membrane</keyword>
<evidence type="ECO:0000256" key="8">
    <source>
        <dbReference type="PIRSR" id="PIRSR602401-1"/>
    </source>
</evidence>
<protein>
    <submittedName>
        <fullName evidence="11">Uncharacterized protein</fullName>
    </submittedName>
</protein>
<feature type="binding site" description="axial binding residue" evidence="8">
    <location>
        <position position="436"/>
    </location>
    <ligand>
        <name>heme</name>
        <dbReference type="ChEBI" id="CHEBI:30413"/>
    </ligand>
    <ligandPart>
        <name>Fe</name>
        <dbReference type="ChEBI" id="CHEBI:18248"/>
    </ligandPart>
</feature>
<evidence type="ECO:0000313" key="12">
    <source>
        <dbReference type="Proteomes" id="UP001152646"/>
    </source>
</evidence>
<name>A0A9W4JLT6_9EURO</name>
<dbReference type="PANTHER" id="PTHR24305">
    <property type="entry name" value="CYTOCHROME P450"/>
    <property type="match status" value="1"/>
</dbReference>
<dbReference type="AlphaFoldDB" id="A0A9W4JLT6"/>
<dbReference type="InterPro" id="IPR036396">
    <property type="entry name" value="Cyt_P450_sf"/>
</dbReference>
<keyword evidence="10" id="KW-1133">Transmembrane helix</keyword>
<dbReference type="Gene3D" id="1.10.630.10">
    <property type="entry name" value="Cytochrome P450"/>
    <property type="match status" value="1"/>
</dbReference>
<keyword evidence="10" id="KW-0812">Transmembrane</keyword>
<feature type="transmembrane region" description="Helical" evidence="10">
    <location>
        <begin position="6"/>
        <end position="28"/>
    </location>
</feature>
<dbReference type="PRINTS" id="PR00463">
    <property type="entry name" value="EP450I"/>
</dbReference>
<proteinExistence type="inferred from homology"/>
<keyword evidence="4 8" id="KW-0479">Metal-binding</keyword>
<evidence type="ECO:0000256" key="1">
    <source>
        <dbReference type="ARBA" id="ARBA00001971"/>
    </source>
</evidence>
<dbReference type="GO" id="GO:0004497">
    <property type="term" value="F:monooxygenase activity"/>
    <property type="evidence" value="ECO:0007669"/>
    <property type="project" value="UniProtKB-KW"/>
</dbReference>
<dbReference type="InterPro" id="IPR001128">
    <property type="entry name" value="Cyt_P450"/>
</dbReference>
<dbReference type="Proteomes" id="UP001152646">
    <property type="component" value="Unassembled WGS sequence"/>
</dbReference>
<dbReference type="PRINTS" id="PR00385">
    <property type="entry name" value="P450"/>
</dbReference>
<keyword evidence="5 9" id="KW-0560">Oxidoreductase</keyword>
<keyword evidence="6 8" id="KW-0408">Iron</keyword>
<reference evidence="11" key="1">
    <citation type="submission" date="2021-07" db="EMBL/GenBank/DDBJ databases">
        <authorList>
            <person name="Branca A.L. A."/>
        </authorList>
    </citation>
    <scope>NUCLEOTIDE SEQUENCE</scope>
</reference>
<evidence type="ECO:0000256" key="9">
    <source>
        <dbReference type="RuleBase" id="RU000461"/>
    </source>
</evidence>